<evidence type="ECO:0000259" key="7">
    <source>
        <dbReference type="Pfam" id="PF03081"/>
    </source>
</evidence>
<evidence type="ECO:0000256" key="6">
    <source>
        <dbReference type="SAM" id="Coils"/>
    </source>
</evidence>
<comment type="similarity">
    <text evidence="1 5">Belongs to the EXO70 family.</text>
</comment>
<evidence type="ECO:0000256" key="4">
    <source>
        <dbReference type="ARBA" id="ARBA00026169"/>
    </source>
</evidence>
<feature type="domain" description="Exocyst complex subunit Exo70 C-terminal" evidence="7">
    <location>
        <begin position="301"/>
        <end position="717"/>
    </location>
</feature>
<dbReference type="PANTHER" id="PTHR12542:SF41">
    <property type="entry name" value="EXOCYST COMPLEX COMPONENT 7"/>
    <property type="match status" value="1"/>
</dbReference>
<dbReference type="FunCoup" id="A0A3Q0KMM0">
    <property type="interactions" value="1473"/>
</dbReference>
<reference evidence="9" key="2">
    <citation type="submission" date="2018-12" db="UniProtKB">
        <authorList>
            <consortium name="WormBaseParasite"/>
        </authorList>
    </citation>
    <scope>IDENTIFICATION</scope>
    <source>
        <strain evidence="9">Puerto Rican</strain>
    </source>
</reference>
<evidence type="ECO:0000313" key="8">
    <source>
        <dbReference type="Proteomes" id="UP000008854"/>
    </source>
</evidence>
<organism evidence="8 9">
    <name type="scientific">Schistosoma mansoni</name>
    <name type="common">Blood fluke</name>
    <dbReference type="NCBI Taxonomy" id="6183"/>
    <lineage>
        <taxon>Eukaryota</taxon>
        <taxon>Metazoa</taxon>
        <taxon>Spiralia</taxon>
        <taxon>Lophotrochozoa</taxon>
        <taxon>Platyhelminthes</taxon>
        <taxon>Trematoda</taxon>
        <taxon>Digenea</taxon>
        <taxon>Strigeidida</taxon>
        <taxon>Schistosomatoidea</taxon>
        <taxon>Schistosomatidae</taxon>
        <taxon>Schistosoma</taxon>
    </lineage>
</organism>
<keyword evidence="2 5" id="KW-0813">Transport</keyword>
<dbReference type="GO" id="GO:0000145">
    <property type="term" value="C:exocyst"/>
    <property type="evidence" value="ECO:0007669"/>
    <property type="project" value="InterPro"/>
</dbReference>
<dbReference type="GO" id="GO:0005546">
    <property type="term" value="F:phosphatidylinositol-4,5-bisphosphate binding"/>
    <property type="evidence" value="ECO:0007669"/>
    <property type="project" value="InterPro"/>
</dbReference>
<protein>
    <recommendedName>
        <fullName evidence="4 5">Exocyst complex component 7</fullName>
    </recommendedName>
    <alternativeName>
        <fullName evidence="5">Exocyst complex component Exo70</fullName>
    </alternativeName>
</protein>
<dbReference type="InterPro" id="IPR016159">
    <property type="entry name" value="Cullin_repeat-like_dom_sf"/>
</dbReference>
<sequence>MSSTQIRNYVAELSNLKDQFNTLSSQSSEKLKKIIQTVQSYQTRMEPLNKNMEQLQILQRNLESCRLKLSQVQEYYRTGRELENTIRQGPTVYTDKFLKAMERIKDALAYFQENNPQDVEFSRLTSLYSIGLGSLEREFDGLLRQTFCPMDDATLIRLMDQKVSDKESGDGSITEDTEQMEDIPNNMLNSLRFLAKWMSENQSFVNKPQSISQGCLAKYCECRRELIRLNLVRVRELLRKAENPSSSSGTVSKPGFLPPNVRGRTKRLPGFVWDISGVRLINETETDELDSEHYAIALGVLVKLMQNECILLDRLQLTASPQDSQVLLFNIFKKGSSDILTEGTTLTRLMHRAQGRAEFHMVMSLLVVLKKFFQISDDLVSVLQGIDNVIIDFNQLVLRLLSQSKITLETYVQFLQQVTEKSSSNSNVVPEDGTIHELTTNALMYLENLLEFADIIGTTLSFTEAGPQATTNTLKYLTTIGQNHAFLENKFGEYLFNAIFALMTNLERKSEVYSEEIRRMIFQMNNIQYILKSIYKTNIHRYLLSQDREAVAKITSILDERKLFYTRCCADILHLRPFPESCGSSSIRRRKASQFGSVLLASVLSPNLNTSHHKLSITNNEQSQEIMNEHLTKIDQKERSFLKSLWNDFNNGLNTLTKQHHLISIPDRELKNSLEHQLVRDLVVLYRGFWEKSMSIAFTTNRDKYIKLSVEEFEIRIRHLFNGTSTNSTRQ</sequence>
<dbReference type="WBParaSite" id="Smp_136580.1">
    <property type="protein sequence ID" value="Smp_136580.1"/>
    <property type="gene ID" value="Smp_136580"/>
</dbReference>
<keyword evidence="8" id="KW-1185">Reference proteome</keyword>
<proteinExistence type="inferred from homology"/>
<evidence type="ECO:0000256" key="1">
    <source>
        <dbReference type="ARBA" id="ARBA00006756"/>
    </source>
</evidence>
<evidence type="ECO:0000256" key="3">
    <source>
        <dbReference type="ARBA" id="ARBA00022483"/>
    </source>
</evidence>
<dbReference type="GO" id="GO:0006887">
    <property type="term" value="P:exocytosis"/>
    <property type="evidence" value="ECO:0007669"/>
    <property type="project" value="UniProtKB-KW"/>
</dbReference>
<dbReference type="ExpressionAtlas" id="A0A3Q0KMM0">
    <property type="expression patterns" value="baseline"/>
</dbReference>
<evidence type="ECO:0000256" key="2">
    <source>
        <dbReference type="ARBA" id="ARBA00022448"/>
    </source>
</evidence>
<dbReference type="Proteomes" id="UP000008854">
    <property type="component" value="Unassembled WGS sequence"/>
</dbReference>
<dbReference type="STRING" id="6183.A0A3Q0KMM0"/>
<dbReference type="Gene3D" id="1.20.1280.170">
    <property type="entry name" value="Exocyst complex component Exo70"/>
    <property type="match status" value="2"/>
</dbReference>
<dbReference type="SUPFAM" id="SSF74788">
    <property type="entry name" value="Cullin repeat-like"/>
    <property type="match status" value="1"/>
</dbReference>
<dbReference type="InterPro" id="IPR004140">
    <property type="entry name" value="Exo70"/>
</dbReference>
<keyword evidence="5" id="KW-0653">Protein transport</keyword>
<evidence type="ECO:0000313" key="9">
    <source>
        <dbReference type="WBParaSite" id="Smp_136580.1"/>
    </source>
</evidence>
<dbReference type="GO" id="GO:0015031">
    <property type="term" value="P:protein transport"/>
    <property type="evidence" value="ECO:0007669"/>
    <property type="project" value="UniProtKB-KW"/>
</dbReference>
<dbReference type="PANTHER" id="PTHR12542">
    <property type="entry name" value="EXOCYST COMPLEX PROTEIN EXO70"/>
    <property type="match status" value="1"/>
</dbReference>
<dbReference type="InterPro" id="IPR046364">
    <property type="entry name" value="Exo70_C"/>
</dbReference>
<comment type="function">
    <text evidence="5">Component of the exocyst complex involved in the docking of exocytic vesicles with fusion sites on the plasma membrane.</text>
</comment>
<dbReference type="Pfam" id="PF20669">
    <property type="entry name" value="Exo70_N"/>
    <property type="match status" value="1"/>
</dbReference>
<keyword evidence="6" id="KW-0175">Coiled coil</keyword>
<feature type="coiled-coil region" evidence="6">
    <location>
        <begin position="6"/>
        <end position="68"/>
    </location>
</feature>
<dbReference type="InParanoid" id="A0A3Q0KMM0"/>
<dbReference type="AlphaFoldDB" id="A0A3Q0KMM0"/>
<dbReference type="Pfam" id="PF03081">
    <property type="entry name" value="Exo70_C"/>
    <property type="match status" value="1"/>
</dbReference>
<keyword evidence="3 5" id="KW-0268">Exocytosis</keyword>
<accession>A0A3Q0KMM0</accession>
<reference evidence="8" key="1">
    <citation type="journal article" date="2012" name="PLoS Negl. Trop. Dis.">
        <title>A systematically improved high quality genome and transcriptome of the human blood fluke Schistosoma mansoni.</title>
        <authorList>
            <person name="Protasio A.V."/>
            <person name="Tsai I.J."/>
            <person name="Babbage A."/>
            <person name="Nichol S."/>
            <person name="Hunt M."/>
            <person name="Aslett M.A."/>
            <person name="De Silva N."/>
            <person name="Velarde G.S."/>
            <person name="Anderson T.J."/>
            <person name="Clark R.C."/>
            <person name="Davidson C."/>
            <person name="Dillon G.P."/>
            <person name="Holroyd N.E."/>
            <person name="LoVerde P.T."/>
            <person name="Lloyd C."/>
            <person name="McQuillan J."/>
            <person name="Oliveira G."/>
            <person name="Otto T.D."/>
            <person name="Parker-Manuel S.J."/>
            <person name="Quail M.A."/>
            <person name="Wilson R.A."/>
            <person name="Zerlotini A."/>
            <person name="Dunne D.W."/>
            <person name="Berriman M."/>
        </authorList>
    </citation>
    <scope>NUCLEOTIDE SEQUENCE [LARGE SCALE GENOMIC DNA]</scope>
    <source>
        <strain evidence="8">Puerto Rican</strain>
    </source>
</reference>
<name>A0A3Q0KMM0_SCHMA</name>
<evidence type="ECO:0000256" key="5">
    <source>
        <dbReference type="RuleBase" id="RU365026"/>
    </source>
</evidence>